<accession>A0A9Q1C8L9</accession>
<dbReference type="InterPro" id="IPR027417">
    <property type="entry name" value="P-loop_NTPase"/>
</dbReference>
<dbReference type="GO" id="GO:0005737">
    <property type="term" value="C:cytoplasm"/>
    <property type="evidence" value="ECO:0007669"/>
    <property type="project" value="TreeGrafter"/>
</dbReference>
<comment type="caution">
    <text evidence="6">The sequence shown here is derived from an EMBL/GenBank/DDBJ whole genome shotgun (WGS) entry which is preliminary data.</text>
</comment>
<organism evidence="6 7">
    <name type="scientific">Holothuria leucospilota</name>
    <name type="common">Black long sea cucumber</name>
    <name type="synonym">Mertensiothuria leucospilota</name>
    <dbReference type="NCBI Taxonomy" id="206669"/>
    <lineage>
        <taxon>Eukaryota</taxon>
        <taxon>Metazoa</taxon>
        <taxon>Echinodermata</taxon>
        <taxon>Eleutherozoa</taxon>
        <taxon>Echinozoa</taxon>
        <taxon>Holothuroidea</taxon>
        <taxon>Aspidochirotacea</taxon>
        <taxon>Aspidochirotida</taxon>
        <taxon>Holothuriidae</taxon>
        <taxon>Holothuria</taxon>
    </lineage>
</organism>
<dbReference type="InterPro" id="IPR011545">
    <property type="entry name" value="DEAD/DEAH_box_helicase_dom"/>
</dbReference>
<dbReference type="Pfam" id="PF00270">
    <property type="entry name" value="DEAD"/>
    <property type="match status" value="1"/>
</dbReference>
<dbReference type="GO" id="GO:0005524">
    <property type="term" value="F:ATP binding"/>
    <property type="evidence" value="ECO:0007669"/>
    <property type="project" value="InterPro"/>
</dbReference>
<gene>
    <name evidence="6" type="ORF">HOLleu_14638</name>
</gene>
<reference evidence="6" key="1">
    <citation type="submission" date="2021-10" db="EMBL/GenBank/DDBJ databases">
        <title>Tropical sea cucumber genome reveals ecological adaptation and Cuvierian tubules defense mechanism.</title>
        <authorList>
            <person name="Chen T."/>
        </authorList>
    </citation>
    <scope>NUCLEOTIDE SEQUENCE</scope>
    <source>
        <strain evidence="6">Nanhai2018</strain>
        <tissue evidence="6">Muscle</tissue>
    </source>
</reference>
<dbReference type="PANTHER" id="PTHR13710:SF153">
    <property type="entry name" value="RECQ-LIKE DNA HELICASE BLM"/>
    <property type="match status" value="1"/>
</dbReference>
<keyword evidence="3" id="KW-0413">Isomerase</keyword>
<dbReference type="Gene3D" id="3.40.50.300">
    <property type="entry name" value="P-loop containing nucleotide triphosphate hydrolases"/>
    <property type="match status" value="1"/>
</dbReference>
<dbReference type="Proteomes" id="UP001152320">
    <property type="component" value="Chromosome 6"/>
</dbReference>
<evidence type="ECO:0000313" key="7">
    <source>
        <dbReference type="Proteomes" id="UP001152320"/>
    </source>
</evidence>
<dbReference type="SMART" id="SM00487">
    <property type="entry name" value="DEXDc"/>
    <property type="match status" value="1"/>
</dbReference>
<comment type="similarity">
    <text evidence="1">Belongs to the helicase family. RecQ subfamily.</text>
</comment>
<evidence type="ECO:0000256" key="1">
    <source>
        <dbReference type="ARBA" id="ARBA00005446"/>
    </source>
</evidence>
<keyword evidence="4" id="KW-0539">Nucleus</keyword>
<dbReference type="GO" id="GO:0005694">
    <property type="term" value="C:chromosome"/>
    <property type="evidence" value="ECO:0007669"/>
    <property type="project" value="TreeGrafter"/>
</dbReference>
<dbReference type="EMBL" id="JAIZAY010000006">
    <property type="protein sequence ID" value="KAJ8040372.1"/>
    <property type="molecule type" value="Genomic_DNA"/>
</dbReference>
<dbReference type="GO" id="GO:0005634">
    <property type="term" value="C:nucleus"/>
    <property type="evidence" value="ECO:0007669"/>
    <property type="project" value="TreeGrafter"/>
</dbReference>
<proteinExistence type="inferred from homology"/>
<keyword evidence="2" id="KW-0238">DNA-binding</keyword>
<dbReference type="GO" id="GO:0043138">
    <property type="term" value="F:3'-5' DNA helicase activity"/>
    <property type="evidence" value="ECO:0007669"/>
    <property type="project" value="TreeGrafter"/>
</dbReference>
<dbReference type="OrthoDB" id="6080027at2759"/>
<dbReference type="GO" id="GO:0000724">
    <property type="term" value="P:double-strand break repair via homologous recombination"/>
    <property type="evidence" value="ECO:0007669"/>
    <property type="project" value="TreeGrafter"/>
</dbReference>
<dbReference type="PANTHER" id="PTHR13710">
    <property type="entry name" value="DNA HELICASE RECQ FAMILY MEMBER"/>
    <property type="match status" value="1"/>
</dbReference>
<dbReference type="PROSITE" id="PS51192">
    <property type="entry name" value="HELICASE_ATP_BIND_1"/>
    <property type="match status" value="1"/>
</dbReference>
<protein>
    <submittedName>
        <fullName evidence="6">Bloom syndrome protein</fullName>
    </submittedName>
</protein>
<keyword evidence="7" id="KW-1185">Reference proteome</keyword>
<evidence type="ECO:0000256" key="4">
    <source>
        <dbReference type="ARBA" id="ARBA00023242"/>
    </source>
</evidence>
<feature type="domain" description="Helicase ATP-binding" evidence="5">
    <location>
        <begin position="2"/>
        <end position="188"/>
    </location>
</feature>
<evidence type="ECO:0000259" key="5">
    <source>
        <dbReference type="PROSITE" id="PS51192"/>
    </source>
</evidence>
<dbReference type="GO" id="GO:0009378">
    <property type="term" value="F:four-way junction helicase activity"/>
    <property type="evidence" value="ECO:0007669"/>
    <property type="project" value="TreeGrafter"/>
</dbReference>
<dbReference type="GO" id="GO:0003677">
    <property type="term" value="F:DNA binding"/>
    <property type="evidence" value="ECO:0007669"/>
    <property type="project" value="UniProtKB-KW"/>
</dbReference>
<evidence type="ECO:0000313" key="6">
    <source>
        <dbReference type="EMBL" id="KAJ8040372.1"/>
    </source>
</evidence>
<dbReference type="AlphaFoldDB" id="A0A9Q1C8L9"/>
<sequence length="264" mass="29233">MALDSCLKQDTFISLPTGFGKSAIFQCAPVCHDFMRGTENTCHKSLVIVILPLKSLALDQMDRAKELGLEAGLVMNDFIEDGTENLSTGMYSILFASPEVLLSTKGREALQVGQVYDRICGIFVDESHCVVKWGHSSGHTNAFRKFYGMLAELRSVIKPSTPLIAITATATTQVRAAIVKSLGMHNVALIHASPTVDNIKHVVVETRLKDPSEIFSWLCEDLKQKHGKMERVIIFCQSRKDCSELNIQQPSSNSLLEIFQHVSH</sequence>
<dbReference type="InterPro" id="IPR014001">
    <property type="entry name" value="Helicase_ATP-bd"/>
</dbReference>
<evidence type="ECO:0000256" key="2">
    <source>
        <dbReference type="ARBA" id="ARBA00023125"/>
    </source>
</evidence>
<dbReference type="SUPFAM" id="SSF52540">
    <property type="entry name" value="P-loop containing nucleoside triphosphate hydrolases"/>
    <property type="match status" value="1"/>
</dbReference>
<name>A0A9Q1C8L9_HOLLE</name>
<evidence type="ECO:0000256" key="3">
    <source>
        <dbReference type="ARBA" id="ARBA00023235"/>
    </source>
</evidence>